<comment type="caution">
    <text evidence="1">The sequence shown here is derived from an EMBL/GenBank/DDBJ whole genome shotgun (WGS) entry which is preliminary data.</text>
</comment>
<accession>A0A847S617</accession>
<evidence type="ECO:0000313" key="2">
    <source>
        <dbReference type="Proteomes" id="UP000570474"/>
    </source>
</evidence>
<gene>
    <name evidence="1" type="ORF">HGH92_29710</name>
</gene>
<reference evidence="1 2" key="1">
    <citation type="submission" date="2020-04" db="EMBL/GenBank/DDBJ databases">
        <authorList>
            <person name="Yin C."/>
        </authorList>
    </citation>
    <scope>NUCLEOTIDE SEQUENCE [LARGE SCALE GENOMIC DNA]</scope>
    <source>
        <strain evidence="1 2">Ae27</strain>
    </source>
</reference>
<sequence>MLKIILLGLGVQSTALYLMSSMGMIPKADLAIFVDTGKEGTGTYQYLRFLQNWQAGNNGLPLTVLTGKNLYQDLLHPSYAERPTSIPAFTYNPDGTIGMLRRQCTSEYKIRVMDDYIRNSIYGLPKYARRPETALWYGITTDEIERLSFPREAWKVNTYPFAGYYTTHGGATEKLEWSKPMARQDVIRWYVLRELPVPPKSACVFCPYQSDASWAIRKKLFPDDFAAAIAVDNAIRNSTRAGIHYPVFLHRSCRPLESVEFDSRGDTQWGECSGTCHV</sequence>
<dbReference type="InterPro" id="IPR014729">
    <property type="entry name" value="Rossmann-like_a/b/a_fold"/>
</dbReference>
<proteinExistence type="predicted"/>
<dbReference type="AlphaFoldDB" id="A0A847S617"/>
<keyword evidence="2" id="KW-1185">Reference proteome</keyword>
<dbReference type="EMBL" id="JABAIA010000004">
    <property type="protein sequence ID" value="NLR68518.1"/>
    <property type="molecule type" value="Genomic_DNA"/>
</dbReference>
<dbReference type="Gene3D" id="3.40.50.620">
    <property type="entry name" value="HUPs"/>
    <property type="match status" value="1"/>
</dbReference>
<name>A0A847S617_9BACT</name>
<evidence type="ECO:0008006" key="3">
    <source>
        <dbReference type="Google" id="ProtNLM"/>
    </source>
</evidence>
<organism evidence="1 2">
    <name type="scientific">Chitinophaga varians</name>
    <dbReference type="NCBI Taxonomy" id="2202339"/>
    <lineage>
        <taxon>Bacteria</taxon>
        <taxon>Pseudomonadati</taxon>
        <taxon>Bacteroidota</taxon>
        <taxon>Chitinophagia</taxon>
        <taxon>Chitinophagales</taxon>
        <taxon>Chitinophagaceae</taxon>
        <taxon>Chitinophaga</taxon>
    </lineage>
</organism>
<dbReference type="RefSeq" id="WP_168874485.1">
    <property type="nucleotide sequence ID" value="NZ_JABAIA010000004.1"/>
</dbReference>
<protein>
    <recommendedName>
        <fullName evidence="3">Phosphoadenosine phosphosulphate reductase domain-containing protein</fullName>
    </recommendedName>
</protein>
<dbReference type="Proteomes" id="UP000570474">
    <property type="component" value="Unassembled WGS sequence"/>
</dbReference>
<evidence type="ECO:0000313" key="1">
    <source>
        <dbReference type="EMBL" id="NLR68518.1"/>
    </source>
</evidence>